<reference evidence="1" key="2">
    <citation type="submission" date="2025-09" db="UniProtKB">
        <authorList>
            <consortium name="EnsemblPlants"/>
        </authorList>
    </citation>
    <scope>IDENTIFICATION</scope>
</reference>
<organism evidence="1 2">
    <name type="scientific">Avena sativa</name>
    <name type="common">Oat</name>
    <dbReference type="NCBI Taxonomy" id="4498"/>
    <lineage>
        <taxon>Eukaryota</taxon>
        <taxon>Viridiplantae</taxon>
        <taxon>Streptophyta</taxon>
        <taxon>Embryophyta</taxon>
        <taxon>Tracheophyta</taxon>
        <taxon>Spermatophyta</taxon>
        <taxon>Magnoliopsida</taxon>
        <taxon>Liliopsida</taxon>
        <taxon>Poales</taxon>
        <taxon>Poaceae</taxon>
        <taxon>BOP clade</taxon>
        <taxon>Pooideae</taxon>
        <taxon>Poodae</taxon>
        <taxon>Poeae</taxon>
        <taxon>Poeae Chloroplast Group 1 (Aveneae type)</taxon>
        <taxon>Aveninae</taxon>
        <taxon>Avena</taxon>
    </lineage>
</organism>
<sequence length="403" mass="44883">MPRRPAGGRVGGRAANRPRPRRHLYLVTEDWAEGYSIRKVDLADDNGAAGSGDTDGHEPEPRRLPPAVLRVEAPHNGPQHFAAAFGTKILFLQLTPWRYAPFFDVRTGCLTFSPRTQRIPAAPIYVPLGGDSLFRLDFSRFETLGPPPPPRDFEPTWADEFPEWSWRRLPIPPFARQLVTSHAVHPDGRTFFVSVRVQGSDSGNTFTFDTGAADGDDPRWTCHRGWQMPFKGPAHYDQKLDAWVGLTDDPATVGHLCSCQVPSTDDDGCWKPPAWKLSREKLFGQDPAEKHAGATLVSLGTGYRSRFCLVECLSRHGSRRHLLRLTTFSPRYHKNGDLSGPRDAVVFNRSSCPRCGSKTLDSWRAQWPSGCRSRTTSACLPHGSSRSCVSLAVSISFNFIDSY</sequence>
<accession>A0ACD6A5T9</accession>
<keyword evidence="2" id="KW-1185">Reference proteome</keyword>
<dbReference type="EnsemblPlants" id="AVESA.00010b.r2.7CG0703080.1">
    <property type="protein sequence ID" value="AVESA.00010b.r2.7CG0703080.1.CDS.1"/>
    <property type="gene ID" value="AVESA.00010b.r2.7CG0703080"/>
</dbReference>
<protein>
    <submittedName>
        <fullName evidence="1">Uncharacterized protein</fullName>
    </submittedName>
</protein>
<proteinExistence type="predicted"/>
<evidence type="ECO:0000313" key="1">
    <source>
        <dbReference type="EnsemblPlants" id="AVESA.00010b.r2.7CG0703080.1.CDS.1"/>
    </source>
</evidence>
<evidence type="ECO:0000313" key="2">
    <source>
        <dbReference type="Proteomes" id="UP001732700"/>
    </source>
</evidence>
<reference evidence="1" key="1">
    <citation type="submission" date="2021-05" db="EMBL/GenBank/DDBJ databases">
        <authorList>
            <person name="Scholz U."/>
            <person name="Mascher M."/>
            <person name="Fiebig A."/>
        </authorList>
    </citation>
    <scope>NUCLEOTIDE SEQUENCE [LARGE SCALE GENOMIC DNA]</scope>
</reference>
<dbReference type="Proteomes" id="UP001732700">
    <property type="component" value="Chromosome 7C"/>
</dbReference>
<name>A0ACD6A5T9_AVESA</name>